<comment type="caution">
    <text evidence="2">The sequence shown here is derived from an EMBL/GenBank/DDBJ whole genome shotgun (WGS) entry which is preliminary data.</text>
</comment>
<reference evidence="2" key="1">
    <citation type="submission" date="2020-08" db="EMBL/GenBank/DDBJ databases">
        <title>Genome public.</title>
        <authorList>
            <person name="Liu C."/>
            <person name="Sun Q."/>
        </authorList>
    </citation>
    <scope>NUCLEOTIDE SEQUENCE</scope>
    <source>
        <strain evidence="2">N12</strain>
    </source>
</reference>
<dbReference type="Pfam" id="PF05523">
    <property type="entry name" value="FdtA"/>
    <property type="match status" value="1"/>
</dbReference>
<dbReference type="Proteomes" id="UP000651085">
    <property type="component" value="Unassembled WGS sequence"/>
</dbReference>
<dbReference type="CDD" id="cd20292">
    <property type="entry name" value="cupin_QdtA-like"/>
    <property type="match status" value="1"/>
</dbReference>
<feature type="domain" description="Sugar 3,4-ketoisomerase QdtA cupin" evidence="1">
    <location>
        <begin position="4"/>
        <end position="126"/>
    </location>
</feature>
<gene>
    <name evidence="2" type="ORF">H8744_02985</name>
</gene>
<evidence type="ECO:0000313" key="3">
    <source>
        <dbReference type="Proteomes" id="UP000651085"/>
    </source>
</evidence>
<dbReference type="Gene3D" id="2.60.120.10">
    <property type="entry name" value="Jelly Rolls"/>
    <property type="match status" value="1"/>
</dbReference>
<dbReference type="InterPro" id="IPR008894">
    <property type="entry name" value="QdtA_cupin_dom"/>
</dbReference>
<evidence type="ECO:0000313" key="2">
    <source>
        <dbReference type="EMBL" id="MBC8592221.1"/>
    </source>
</evidence>
<dbReference type="EMBL" id="JACRTF010000001">
    <property type="protein sequence ID" value="MBC8592221.1"/>
    <property type="molecule type" value="Genomic_DNA"/>
</dbReference>
<evidence type="ECO:0000259" key="1">
    <source>
        <dbReference type="Pfam" id="PF05523"/>
    </source>
</evidence>
<accession>A0A926F2K5</accession>
<dbReference type="InterPro" id="IPR014710">
    <property type="entry name" value="RmlC-like_jellyroll"/>
</dbReference>
<dbReference type="RefSeq" id="WP_262433436.1">
    <property type="nucleotide sequence ID" value="NZ_JACRTF010000001.1"/>
</dbReference>
<protein>
    <submittedName>
        <fullName evidence="2">WxcM-like domain-containing protein</fullName>
    </submittedName>
</protein>
<proteinExistence type="predicted"/>
<organism evidence="2 3">
    <name type="scientific">Jilunia laotingensis</name>
    <dbReference type="NCBI Taxonomy" id="2763675"/>
    <lineage>
        <taxon>Bacteria</taxon>
        <taxon>Pseudomonadati</taxon>
        <taxon>Bacteroidota</taxon>
        <taxon>Bacteroidia</taxon>
        <taxon>Bacteroidales</taxon>
        <taxon>Bacteroidaceae</taxon>
        <taxon>Jilunia</taxon>
    </lineage>
</organism>
<sequence>MDYLKTFTDKRGSLTLLEFEKQVPFTVTRVYWIYDVPQGEERGKHANRLSYQYLIAIHGSVDVCLEDVNGRRTYHLTSKSEGLLVPPATWNELSNFSSDAVLLVFASHVYCPETYINSYEEFLDFIKR</sequence>
<dbReference type="AlphaFoldDB" id="A0A926F2K5"/>
<keyword evidence="3" id="KW-1185">Reference proteome</keyword>
<dbReference type="InterPro" id="IPR011051">
    <property type="entry name" value="RmlC_Cupin_sf"/>
</dbReference>
<name>A0A926F2K5_9BACT</name>
<dbReference type="SUPFAM" id="SSF51182">
    <property type="entry name" value="RmlC-like cupins"/>
    <property type="match status" value="1"/>
</dbReference>